<sequence length="335" mass="38957">MREKMLEDVEENFLPCAKHDVNNKTTCDQLAVYANSWALRKFLEYENVLSFRQKWAERHRERLFVRLTLQGWRAISRSRLARTNGRSRRRARAESSGEDEFDPDGDEPQVNEAFARLRWSTCQKSLAQCQQKLFRTLEIRLRTRRLQLPLQEWRRLRIRSSKLQQVEQQVTRSRWKGAAQFALREWKARTQDAHKSVVVVERTFDVAEQSCSTTGYVKDLMEVEERCHNIQKVQQHVKQLQDSISKSRSLRLQEAPTTSPFPNPGGTEECSMTLLLDERCLVDPFQPDRSSCSAFSSQGFQSCAAVARSKELLAFVPSRREKPRGLPAGIDLLLE</sequence>
<dbReference type="HOGENOM" id="CLU_830136_0_0_1"/>
<proteinExistence type="predicted"/>
<dbReference type="RefSeq" id="XP_005838382.1">
    <property type="nucleotide sequence ID" value="XM_005838325.1"/>
</dbReference>
<feature type="compositionally biased region" description="Acidic residues" evidence="1">
    <location>
        <begin position="96"/>
        <end position="107"/>
    </location>
</feature>
<evidence type="ECO:0000256" key="1">
    <source>
        <dbReference type="SAM" id="MobiDB-lite"/>
    </source>
</evidence>
<dbReference type="AlphaFoldDB" id="L1JSI6"/>
<name>L1JSI6_GUITC</name>
<reference evidence="3" key="3">
    <citation type="submission" date="2015-06" db="UniProtKB">
        <authorList>
            <consortium name="EnsemblProtists"/>
        </authorList>
    </citation>
    <scope>IDENTIFICATION</scope>
</reference>
<dbReference type="EnsemblProtists" id="EKX51402">
    <property type="protein sequence ID" value="EKX51402"/>
    <property type="gene ID" value="GUITHDRAFT_102672"/>
</dbReference>
<evidence type="ECO:0000313" key="3">
    <source>
        <dbReference type="EnsemblProtists" id="EKX51402"/>
    </source>
</evidence>
<dbReference type="EMBL" id="JH992975">
    <property type="protein sequence ID" value="EKX51402.1"/>
    <property type="molecule type" value="Genomic_DNA"/>
</dbReference>
<feature type="region of interest" description="Disordered" evidence="1">
    <location>
        <begin position="85"/>
        <end position="107"/>
    </location>
</feature>
<reference evidence="4" key="2">
    <citation type="submission" date="2012-11" db="EMBL/GenBank/DDBJ databases">
        <authorList>
            <person name="Kuo A."/>
            <person name="Curtis B.A."/>
            <person name="Tanifuji G."/>
            <person name="Burki F."/>
            <person name="Gruber A."/>
            <person name="Irimia M."/>
            <person name="Maruyama S."/>
            <person name="Arias M.C."/>
            <person name="Ball S.G."/>
            <person name="Gile G.H."/>
            <person name="Hirakawa Y."/>
            <person name="Hopkins J.F."/>
            <person name="Rensing S.A."/>
            <person name="Schmutz J."/>
            <person name="Symeonidi A."/>
            <person name="Elias M."/>
            <person name="Eveleigh R.J."/>
            <person name="Herman E.K."/>
            <person name="Klute M.J."/>
            <person name="Nakayama T."/>
            <person name="Obornik M."/>
            <person name="Reyes-Prieto A."/>
            <person name="Armbrust E.V."/>
            <person name="Aves S.J."/>
            <person name="Beiko R.G."/>
            <person name="Coutinho P."/>
            <person name="Dacks J.B."/>
            <person name="Durnford D.G."/>
            <person name="Fast N.M."/>
            <person name="Green B.R."/>
            <person name="Grisdale C."/>
            <person name="Hempe F."/>
            <person name="Henrissat B."/>
            <person name="Hoppner M.P."/>
            <person name="Ishida K.-I."/>
            <person name="Kim E."/>
            <person name="Koreny L."/>
            <person name="Kroth P.G."/>
            <person name="Liu Y."/>
            <person name="Malik S.-B."/>
            <person name="Maier U.G."/>
            <person name="McRose D."/>
            <person name="Mock T."/>
            <person name="Neilson J.A."/>
            <person name="Onodera N.T."/>
            <person name="Poole A.M."/>
            <person name="Pritham E.J."/>
            <person name="Richards T.A."/>
            <person name="Rocap G."/>
            <person name="Roy S.W."/>
            <person name="Sarai C."/>
            <person name="Schaack S."/>
            <person name="Shirato S."/>
            <person name="Slamovits C.H."/>
            <person name="Spencer D.F."/>
            <person name="Suzuki S."/>
            <person name="Worden A.Z."/>
            <person name="Zauner S."/>
            <person name="Barry K."/>
            <person name="Bell C."/>
            <person name="Bharti A.K."/>
            <person name="Crow J.A."/>
            <person name="Grimwood J."/>
            <person name="Kramer R."/>
            <person name="Lindquist E."/>
            <person name="Lucas S."/>
            <person name="Salamov A."/>
            <person name="McFadden G.I."/>
            <person name="Lane C.E."/>
            <person name="Keeling P.J."/>
            <person name="Gray M.W."/>
            <person name="Grigoriev I.V."/>
            <person name="Archibald J.M."/>
        </authorList>
    </citation>
    <scope>NUCLEOTIDE SEQUENCE</scope>
    <source>
        <strain evidence="4">CCMP2712</strain>
    </source>
</reference>
<accession>L1JSI6</accession>
<dbReference type="PaxDb" id="55529-EKX51402"/>
<dbReference type="KEGG" id="gtt:GUITHDRAFT_102672"/>
<reference evidence="2 4" key="1">
    <citation type="journal article" date="2012" name="Nature">
        <title>Algal genomes reveal evolutionary mosaicism and the fate of nucleomorphs.</title>
        <authorList>
            <consortium name="DOE Joint Genome Institute"/>
            <person name="Curtis B.A."/>
            <person name="Tanifuji G."/>
            <person name="Burki F."/>
            <person name="Gruber A."/>
            <person name="Irimia M."/>
            <person name="Maruyama S."/>
            <person name="Arias M.C."/>
            <person name="Ball S.G."/>
            <person name="Gile G.H."/>
            <person name="Hirakawa Y."/>
            <person name="Hopkins J.F."/>
            <person name="Kuo A."/>
            <person name="Rensing S.A."/>
            <person name="Schmutz J."/>
            <person name="Symeonidi A."/>
            <person name="Elias M."/>
            <person name="Eveleigh R.J."/>
            <person name="Herman E.K."/>
            <person name="Klute M.J."/>
            <person name="Nakayama T."/>
            <person name="Obornik M."/>
            <person name="Reyes-Prieto A."/>
            <person name="Armbrust E.V."/>
            <person name="Aves S.J."/>
            <person name="Beiko R.G."/>
            <person name="Coutinho P."/>
            <person name="Dacks J.B."/>
            <person name="Durnford D.G."/>
            <person name="Fast N.M."/>
            <person name="Green B.R."/>
            <person name="Grisdale C.J."/>
            <person name="Hempel F."/>
            <person name="Henrissat B."/>
            <person name="Hoppner M.P."/>
            <person name="Ishida K."/>
            <person name="Kim E."/>
            <person name="Koreny L."/>
            <person name="Kroth P.G."/>
            <person name="Liu Y."/>
            <person name="Malik S.B."/>
            <person name="Maier U.G."/>
            <person name="McRose D."/>
            <person name="Mock T."/>
            <person name="Neilson J.A."/>
            <person name="Onodera N.T."/>
            <person name="Poole A.M."/>
            <person name="Pritham E.J."/>
            <person name="Richards T.A."/>
            <person name="Rocap G."/>
            <person name="Roy S.W."/>
            <person name="Sarai C."/>
            <person name="Schaack S."/>
            <person name="Shirato S."/>
            <person name="Slamovits C.H."/>
            <person name="Spencer D.F."/>
            <person name="Suzuki S."/>
            <person name="Worden A.Z."/>
            <person name="Zauner S."/>
            <person name="Barry K."/>
            <person name="Bell C."/>
            <person name="Bharti A.K."/>
            <person name="Crow J.A."/>
            <person name="Grimwood J."/>
            <person name="Kramer R."/>
            <person name="Lindquist E."/>
            <person name="Lucas S."/>
            <person name="Salamov A."/>
            <person name="McFadden G.I."/>
            <person name="Lane C.E."/>
            <person name="Keeling P.J."/>
            <person name="Gray M.W."/>
            <person name="Grigoriev I.V."/>
            <person name="Archibald J.M."/>
        </authorList>
    </citation>
    <scope>NUCLEOTIDE SEQUENCE</scope>
    <source>
        <strain evidence="2 4">CCMP2712</strain>
    </source>
</reference>
<organism evidence="2">
    <name type="scientific">Guillardia theta (strain CCMP2712)</name>
    <name type="common">Cryptophyte</name>
    <dbReference type="NCBI Taxonomy" id="905079"/>
    <lineage>
        <taxon>Eukaryota</taxon>
        <taxon>Cryptophyceae</taxon>
        <taxon>Pyrenomonadales</taxon>
        <taxon>Geminigeraceae</taxon>
        <taxon>Guillardia</taxon>
    </lineage>
</organism>
<evidence type="ECO:0008006" key="5">
    <source>
        <dbReference type="Google" id="ProtNLM"/>
    </source>
</evidence>
<evidence type="ECO:0000313" key="4">
    <source>
        <dbReference type="Proteomes" id="UP000011087"/>
    </source>
</evidence>
<evidence type="ECO:0000313" key="2">
    <source>
        <dbReference type="EMBL" id="EKX51402.1"/>
    </source>
</evidence>
<gene>
    <name evidence="2" type="ORF">GUITHDRAFT_102672</name>
</gene>
<keyword evidence="4" id="KW-1185">Reference proteome</keyword>
<dbReference type="Proteomes" id="UP000011087">
    <property type="component" value="Unassembled WGS sequence"/>
</dbReference>
<dbReference type="GeneID" id="17308090"/>
<protein>
    <recommendedName>
        <fullName evidence="5">Sfi1 spindle body domain-containing protein</fullName>
    </recommendedName>
</protein>